<proteinExistence type="predicted"/>
<keyword evidence="2" id="KW-1185">Reference proteome</keyword>
<name>A1B5D3_PARDP</name>
<evidence type="ECO:0000313" key="2">
    <source>
        <dbReference type="Proteomes" id="UP000000361"/>
    </source>
</evidence>
<dbReference type="Proteomes" id="UP000000361">
    <property type="component" value="Chromosome 1"/>
</dbReference>
<dbReference type="OrthoDB" id="7882014at2"/>
<organism evidence="1 2">
    <name type="scientific">Paracoccus denitrificans (strain Pd 1222)</name>
    <dbReference type="NCBI Taxonomy" id="318586"/>
    <lineage>
        <taxon>Bacteria</taxon>
        <taxon>Pseudomonadati</taxon>
        <taxon>Pseudomonadota</taxon>
        <taxon>Alphaproteobacteria</taxon>
        <taxon>Rhodobacterales</taxon>
        <taxon>Paracoccaceae</taxon>
        <taxon>Paracoccus</taxon>
    </lineage>
</organism>
<dbReference type="EnsemblBacteria" id="ABL70727">
    <property type="protein sequence ID" value="ABL70727"/>
    <property type="gene ID" value="Pden_2640"/>
</dbReference>
<dbReference type="GeneID" id="93451036"/>
<sequence length="85" mass="9326">MADSIIAARDRIEIVGATDRGLRARQNRLAALGVPMICPPRFLVMLIEDDGGQAVLWDGTSYEQAIIEAERCSANWAVPVMDRVV</sequence>
<dbReference type="eggNOG" id="ENOG50314AV">
    <property type="taxonomic scope" value="Bacteria"/>
</dbReference>
<accession>A1B5D3</accession>
<evidence type="ECO:0000313" key="1">
    <source>
        <dbReference type="EMBL" id="ABL70727.1"/>
    </source>
</evidence>
<gene>
    <name evidence="1" type="ordered locus">Pden_2640</name>
</gene>
<dbReference type="RefSeq" id="WP_011748920.1">
    <property type="nucleotide sequence ID" value="NC_008686.1"/>
</dbReference>
<dbReference type="STRING" id="318586.Pden_2640"/>
<dbReference type="AlphaFoldDB" id="A1B5D3"/>
<dbReference type="EMBL" id="CP000489">
    <property type="protein sequence ID" value="ABL70727.1"/>
    <property type="molecule type" value="Genomic_DNA"/>
</dbReference>
<reference evidence="2" key="1">
    <citation type="submission" date="2006-12" db="EMBL/GenBank/DDBJ databases">
        <title>Complete sequence of chromosome 1 of Paracoccus denitrificans PD1222.</title>
        <authorList>
            <person name="Copeland A."/>
            <person name="Lucas S."/>
            <person name="Lapidus A."/>
            <person name="Barry K."/>
            <person name="Detter J.C."/>
            <person name="Glavina del Rio T."/>
            <person name="Hammon N."/>
            <person name="Israni S."/>
            <person name="Dalin E."/>
            <person name="Tice H."/>
            <person name="Pitluck S."/>
            <person name="Munk A.C."/>
            <person name="Brettin T."/>
            <person name="Bruce D."/>
            <person name="Han C."/>
            <person name="Tapia R."/>
            <person name="Gilna P."/>
            <person name="Schmutz J."/>
            <person name="Larimer F."/>
            <person name="Land M."/>
            <person name="Hauser L."/>
            <person name="Kyrpides N."/>
            <person name="Lykidis A."/>
            <person name="Spiro S."/>
            <person name="Richardson D.J."/>
            <person name="Moir J.W.B."/>
            <person name="Ferguson S.J."/>
            <person name="van Spanning R.J.M."/>
            <person name="Richardson P."/>
        </authorList>
    </citation>
    <scope>NUCLEOTIDE SEQUENCE [LARGE SCALE GENOMIC DNA]</scope>
    <source>
        <strain evidence="2">Pd 1222</strain>
    </source>
</reference>
<dbReference type="HOGENOM" id="CLU_2509661_0_0_5"/>
<protein>
    <submittedName>
        <fullName evidence="1">Uncharacterized protein</fullName>
    </submittedName>
</protein>
<dbReference type="KEGG" id="pde:Pden_2640"/>